<feature type="compositionally biased region" description="Polar residues" evidence="6">
    <location>
        <begin position="128"/>
        <end position="138"/>
    </location>
</feature>
<evidence type="ECO:0000256" key="3">
    <source>
        <dbReference type="ARBA" id="ARBA00022771"/>
    </source>
</evidence>
<dbReference type="InterPro" id="IPR008906">
    <property type="entry name" value="HATC_C_dom"/>
</dbReference>
<accession>A0A4Q4MRK0</accession>
<evidence type="ECO:0000313" key="8">
    <source>
        <dbReference type="EMBL" id="RYN56956.1"/>
    </source>
</evidence>
<evidence type="ECO:0000256" key="5">
    <source>
        <dbReference type="ARBA" id="ARBA00023242"/>
    </source>
</evidence>
<evidence type="ECO:0000256" key="4">
    <source>
        <dbReference type="ARBA" id="ARBA00022833"/>
    </source>
</evidence>
<evidence type="ECO:0000259" key="7">
    <source>
        <dbReference type="Pfam" id="PF05699"/>
    </source>
</evidence>
<dbReference type="Pfam" id="PF05699">
    <property type="entry name" value="Dimer_Tnp_hAT"/>
    <property type="match status" value="1"/>
</dbReference>
<name>A0A4Q4MRK0_ALTAL</name>
<dbReference type="GO" id="GO:0008270">
    <property type="term" value="F:zinc ion binding"/>
    <property type="evidence" value="ECO:0007669"/>
    <property type="project" value="UniProtKB-KW"/>
</dbReference>
<gene>
    <name evidence="8" type="ORF">AA0117_g13235</name>
</gene>
<evidence type="ECO:0000256" key="2">
    <source>
        <dbReference type="ARBA" id="ARBA00022723"/>
    </source>
</evidence>
<dbReference type="SUPFAM" id="SSF53098">
    <property type="entry name" value="Ribonuclease H-like"/>
    <property type="match status" value="1"/>
</dbReference>
<comment type="subcellular location">
    <subcellularLocation>
        <location evidence="1">Nucleus</location>
    </subcellularLocation>
</comment>
<feature type="domain" description="HAT C-terminal dimerisation" evidence="7">
    <location>
        <begin position="406"/>
        <end position="475"/>
    </location>
</feature>
<dbReference type="InterPro" id="IPR012337">
    <property type="entry name" value="RNaseH-like_sf"/>
</dbReference>
<dbReference type="Proteomes" id="UP000291422">
    <property type="component" value="Unassembled WGS sequence"/>
</dbReference>
<dbReference type="PANTHER" id="PTHR46481:SF10">
    <property type="entry name" value="ZINC FINGER BED DOMAIN-CONTAINING PROTEIN 39"/>
    <property type="match status" value="1"/>
</dbReference>
<dbReference type="InterPro" id="IPR052035">
    <property type="entry name" value="ZnF_BED_domain_contain"/>
</dbReference>
<keyword evidence="3" id="KW-0863">Zinc-finger</keyword>
<keyword evidence="4" id="KW-0862">Zinc</keyword>
<dbReference type="EMBL" id="PDXD01000173">
    <property type="protein sequence ID" value="RYN56956.1"/>
    <property type="molecule type" value="Genomic_DNA"/>
</dbReference>
<protein>
    <recommendedName>
        <fullName evidence="7">HAT C-terminal dimerisation domain-containing protein</fullName>
    </recommendedName>
</protein>
<keyword evidence="5" id="KW-0539">Nucleus</keyword>
<evidence type="ECO:0000256" key="1">
    <source>
        <dbReference type="ARBA" id="ARBA00004123"/>
    </source>
</evidence>
<comment type="caution">
    <text evidence="8">The sequence shown here is derived from an EMBL/GenBank/DDBJ whole genome shotgun (WGS) entry which is preliminary data.</text>
</comment>
<keyword evidence="2" id="KW-0479">Metal-binding</keyword>
<feature type="region of interest" description="Disordered" evidence="6">
    <location>
        <begin position="126"/>
        <end position="151"/>
    </location>
</feature>
<proteinExistence type="predicted"/>
<organism evidence="8 9">
    <name type="scientific">Alternaria alternata</name>
    <name type="common">Alternaria rot fungus</name>
    <name type="synonym">Torula alternata</name>
    <dbReference type="NCBI Taxonomy" id="5599"/>
    <lineage>
        <taxon>Eukaryota</taxon>
        <taxon>Fungi</taxon>
        <taxon>Dikarya</taxon>
        <taxon>Ascomycota</taxon>
        <taxon>Pezizomycotina</taxon>
        <taxon>Dothideomycetes</taxon>
        <taxon>Pleosporomycetidae</taxon>
        <taxon>Pleosporales</taxon>
        <taxon>Pleosporineae</taxon>
        <taxon>Pleosporaceae</taxon>
        <taxon>Alternaria</taxon>
        <taxon>Alternaria sect. Alternaria</taxon>
        <taxon>Alternaria alternata complex</taxon>
    </lineage>
</organism>
<dbReference type="PANTHER" id="PTHR46481">
    <property type="entry name" value="ZINC FINGER BED DOMAIN-CONTAINING PROTEIN 4"/>
    <property type="match status" value="1"/>
</dbReference>
<dbReference type="GO" id="GO:0005634">
    <property type="term" value="C:nucleus"/>
    <property type="evidence" value="ECO:0007669"/>
    <property type="project" value="UniProtKB-SubCell"/>
</dbReference>
<evidence type="ECO:0000256" key="6">
    <source>
        <dbReference type="SAM" id="MobiDB-lite"/>
    </source>
</evidence>
<dbReference type="GO" id="GO:0046983">
    <property type="term" value="F:protein dimerization activity"/>
    <property type="evidence" value="ECO:0007669"/>
    <property type="project" value="InterPro"/>
</dbReference>
<evidence type="ECO:0000313" key="9">
    <source>
        <dbReference type="Proteomes" id="UP000291422"/>
    </source>
</evidence>
<dbReference type="AlphaFoldDB" id="A0A4Q4MRK0"/>
<reference evidence="9" key="1">
    <citation type="journal article" date="2019" name="bioRxiv">
        <title>Genomics, evolutionary history and diagnostics of the Alternaria alternata species group including apple and Asian pear pathotypes.</title>
        <authorList>
            <person name="Armitage A.D."/>
            <person name="Cockerton H.M."/>
            <person name="Sreenivasaprasad S."/>
            <person name="Woodhall J.W."/>
            <person name="Lane C.R."/>
            <person name="Harrison R.J."/>
            <person name="Clarkson J.P."/>
        </authorList>
    </citation>
    <scope>NUCLEOTIDE SEQUENCE [LARGE SCALE GENOMIC DNA]</scope>
    <source>
        <strain evidence="9">FERA 1177</strain>
    </source>
</reference>
<sequence length="476" mass="54251">MGGQELGEHQAELLLQVLENYNVAPKIGWHTGDNATSNNTTLQHLEQLLYAKGIIINAKQRRVRCIAHIINLSLQAFLLASSKEALEAAFAEAAEVEGEEIMNTFSDVLAERQKSEAGQRVAEKAQAVQAQSSESRGQTGKRRRANTARSVASQDSITDDFVGIENIPALRKLHSLAQMLRNSNIYMDLWRDTVRLQLGIDNRTRWNSWYYFIGRAKRMKPQIIEFMLQHEIALGANRLTGEDWQILDRAHQFLETFAEATLYTEGKSSISQSLLIIEILLKKFDNEKFVLNKYYSGADEVPAYGAAILLDPSSRRAYLDTFWKPTWVDCAIKAAGKIWDEEFNTRLPADAPLIQDSPAREEIEMAKLDSFAKYKAKQRPEYASPGAVDDFYRFIDMYPIDLDGVKLTPLEWWCRSTQRRSYPRLSHMVITILSIPAESAEPERVFSGARRTCSWSRLQLIPRNIEIIECIGDWLK</sequence>